<comment type="caution">
    <text evidence="8">The sequence shown here is derived from an EMBL/GenBank/DDBJ whole genome shotgun (WGS) entry which is preliminary data.</text>
</comment>
<keyword evidence="6" id="KW-0653">Protein transport</keyword>
<keyword evidence="9" id="KW-1185">Reference proteome</keyword>
<reference evidence="8 9" key="1">
    <citation type="submission" date="2016-11" db="EMBL/GenBank/DDBJ databases">
        <title>The macronuclear genome of Stentor coeruleus: a giant cell with tiny introns.</title>
        <authorList>
            <person name="Slabodnick M."/>
            <person name="Ruby J.G."/>
            <person name="Reiff S.B."/>
            <person name="Swart E.C."/>
            <person name="Gosai S."/>
            <person name="Prabakaran S."/>
            <person name="Witkowska E."/>
            <person name="Larue G.E."/>
            <person name="Fisher S."/>
            <person name="Freeman R.M."/>
            <person name="Gunawardena J."/>
            <person name="Chu W."/>
            <person name="Stover N.A."/>
            <person name="Gregory B.D."/>
            <person name="Nowacki M."/>
            <person name="Derisi J."/>
            <person name="Roy S.W."/>
            <person name="Marshall W.F."/>
            <person name="Sood P."/>
        </authorList>
    </citation>
    <scope>NUCLEOTIDE SEQUENCE [LARGE SCALE GENOMIC DNA]</scope>
    <source>
        <strain evidence="8">WM001</strain>
    </source>
</reference>
<evidence type="ECO:0000256" key="5">
    <source>
        <dbReference type="ARBA" id="ARBA00022786"/>
    </source>
</evidence>
<dbReference type="OrthoDB" id="1584384at2759"/>
<dbReference type="GO" id="GO:0000422">
    <property type="term" value="P:autophagy of mitochondrion"/>
    <property type="evidence" value="ECO:0007669"/>
    <property type="project" value="TreeGrafter"/>
</dbReference>
<dbReference type="InterPro" id="IPR007135">
    <property type="entry name" value="Atg3/Atg10"/>
</dbReference>
<keyword evidence="5" id="KW-0833">Ubl conjugation pathway</keyword>
<evidence type="ECO:0000313" key="8">
    <source>
        <dbReference type="EMBL" id="OMJ89921.1"/>
    </source>
</evidence>
<proteinExistence type="inferred from homology"/>
<dbReference type="GO" id="GO:0000407">
    <property type="term" value="C:phagophore assembly site"/>
    <property type="evidence" value="ECO:0007669"/>
    <property type="project" value="TreeGrafter"/>
</dbReference>
<evidence type="ECO:0000313" key="9">
    <source>
        <dbReference type="Proteomes" id="UP000187209"/>
    </source>
</evidence>
<dbReference type="GO" id="GO:0005829">
    <property type="term" value="C:cytosol"/>
    <property type="evidence" value="ECO:0007669"/>
    <property type="project" value="TreeGrafter"/>
</dbReference>
<dbReference type="Gene3D" id="3.30.1460.50">
    <property type="match status" value="1"/>
</dbReference>
<keyword evidence="7" id="KW-0072">Autophagy</keyword>
<evidence type="ECO:0000256" key="3">
    <source>
        <dbReference type="ARBA" id="ARBA00022448"/>
    </source>
</evidence>
<comment type="similarity">
    <text evidence="2">Belongs to the ATG3 family.</text>
</comment>
<accession>A0A1R2CLQ5</accession>
<protein>
    <submittedName>
        <fullName evidence="8">Uncharacterized protein</fullName>
    </submittedName>
</protein>
<comment type="subcellular location">
    <subcellularLocation>
        <location evidence="1">Cytoplasm</location>
    </subcellularLocation>
</comment>
<dbReference type="AlphaFoldDB" id="A0A1R2CLQ5"/>
<dbReference type="GO" id="GO:0000045">
    <property type="term" value="P:autophagosome assembly"/>
    <property type="evidence" value="ECO:0007669"/>
    <property type="project" value="TreeGrafter"/>
</dbReference>
<dbReference type="GO" id="GO:0061723">
    <property type="term" value="P:glycophagy"/>
    <property type="evidence" value="ECO:0007669"/>
    <property type="project" value="TreeGrafter"/>
</dbReference>
<dbReference type="Proteomes" id="UP000187209">
    <property type="component" value="Unassembled WGS sequence"/>
</dbReference>
<evidence type="ECO:0000256" key="7">
    <source>
        <dbReference type="ARBA" id="ARBA00023006"/>
    </source>
</evidence>
<evidence type="ECO:0000256" key="1">
    <source>
        <dbReference type="ARBA" id="ARBA00004496"/>
    </source>
</evidence>
<dbReference type="Pfam" id="PF03987">
    <property type="entry name" value="Autophagy_act_C"/>
    <property type="match status" value="1"/>
</dbReference>
<keyword evidence="4" id="KW-0963">Cytoplasm</keyword>
<evidence type="ECO:0000256" key="4">
    <source>
        <dbReference type="ARBA" id="ARBA00022490"/>
    </source>
</evidence>
<dbReference type="GO" id="GO:0044804">
    <property type="term" value="P:nucleophagy"/>
    <property type="evidence" value="ECO:0007669"/>
    <property type="project" value="TreeGrafter"/>
</dbReference>
<sequence>MYRNVAKKFKTVPTESSFLEKGTLTPQEFVIAGEQLVHRCPTWCWSTSTPGNEQKHLLPENQYLITRGVPCRKRVRNIEDSEVTEKEIEGGWIVAESNKVEENIEEIIIKGRDEVVQEDEEILDMEDVKESLVDENAVNIFSQDGYFKAEEPEDVIVRTRVYDLSVTYDLYYQTPRLWLVGYDENRNLLTPEQMYEDIMEDYAKKTATIETHPCLGTPQISIHPCNHAKMMKHFIDILASNNSVAQVHQAIFIFLKFLSSVVPTIEYDFTVDLSLE</sequence>
<dbReference type="EMBL" id="MPUH01000114">
    <property type="protein sequence ID" value="OMJ89921.1"/>
    <property type="molecule type" value="Genomic_DNA"/>
</dbReference>
<gene>
    <name evidence="8" type="ORF">SteCoe_7809</name>
</gene>
<keyword evidence="3" id="KW-0813">Transport</keyword>
<dbReference type="GO" id="GO:0015031">
    <property type="term" value="P:protein transport"/>
    <property type="evidence" value="ECO:0007669"/>
    <property type="project" value="UniProtKB-KW"/>
</dbReference>
<evidence type="ECO:0000256" key="6">
    <source>
        <dbReference type="ARBA" id="ARBA00022927"/>
    </source>
</evidence>
<name>A0A1R2CLQ5_9CILI</name>
<dbReference type="GO" id="GO:0019776">
    <property type="term" value="F:Atg8-family ligase activity"/>
    <property type="evidence" value="ECO:0007669"/>
    <property type="project" value="TreeGrafter"/>
</dbReference>
<evidence type="ECO:0000256" key="2">
    <source>
        <dbReference type="ARBA" id="ARBA00007683"/>
    </source>
</evidence>
<dbReference type="PANTHER" id="PTHR12866:SF2">
    <property type="entry name" value="UBIQUITIN-LIKE-CONJUGATING ENZYME ATG3"/>
    <property type="match status" value="1"/>
</dbReference>
<organism evidence="8 9">
    <name type="scientific">Stentor coeruleus</name>
    <dbReference type="NCBI Taxonomy" id="5963"/>
    <lineage>
        <taxon>Eukaryota</taxon>
        <taxon>Sar</taxon>
        <taxon>Alveolata</taxon>
        <taxon>Ciliophora</taxon>
        <taxon>Postciliodesmatophora</taxon>
        <taxon>Heterotrichea</taxon>
        <taxon>Heterotrichida</taxon>
        <taxon>Stentoridae</taxon>
        <taxon>Stentor</taxon>
    </lineage>
</organism>
<dbReference type="PANTHER" id="PTHR12866">
    <property type="entry name" value="UBIQUITIN-LIKE-CONJUGATING ENZYME ATG3"/>
    <property type="match status" value="1"/>
</dbReference>